<dbReference type="EMBL" id="OZ075128">
    <property type="protein sequence ID" value="CAL4953233.1"/>
    <property type="molecule type" value="Genomic_DNA"/>
</dbReference>
<evidence type="ECO:0000256" key="1">
    <source>
        <dbReference type="SAM" id="Phobius"/>
    </source>
</evidence>
<reference evidence="2 3" key="2">
    <citation type="submission" date="2024-10" db="EMBL/GenBank/DDBJ databases">
        <authorList>
            <person name="Ryan C."/>
        </authorList>
    </citation>
    <scope>NUCLEOTIDE SEQUENCE [LARGE SCALE GENOMIC DNA]</scope>
</reference>
<proteinExistence type="predicted"/>
<feature type="transmembrane region" description="Helical" evidence="1">
    <location>
        <begin position="74"/>
        <end position="94"/>
    </location>
</feature>
<keyword evidence="3" id="KW-1185">Reference proteome</keyword>
<evidence type="ECO:0000313" key="3">
    <source>
        <dbReference type="Proteomes" id="UP001497457"/>
    </source>
</evidence>
<name>A0ABC8Z0Z6_9POAL</name>
<evidence type="ECO:0000313" key="2">
    <source>
        <dbReference type="EMBL" id="CAL4953233.1"/>
    </source>
</evidence>
<dbReference type="Proteomes" id="UP001497457">
    <property type="component" value="Chromosome 18b"/>
</dbReference>
<keyword evidence="1" id="KW-1133">Transmembrane helix</keyword>
<sequence length="103" mass="11862">MAFPYYMTVLSTRPLWDPAYVQLGANYPRPRASQATRNFCRVFLRCFAATVGIVMLACLFVLRYAYHDPEMEDNFVMIFCSAVVLIMVGFIFLMTHEDGDLET</sequence>
<keyword evidence="1" id="KW-0472">Membrane</keyword>
<accession>A0ABC8Z0Z6</accession>
<feature type="transmembrane region" description="Helical" evidence="1">
    <location>
        <begin position="42"/>
        <end position="62"/>
    </location>
</feature>
<keyword evidence="1" id="KW-0812">Transmembrane</keyword>
<gene>
    <name evidence="2" type="ORF">URODEC1_LOCUS40025</name>
</gene>
<dbReference type="AlphaFoldDB" id="A0ABC8Z0Z6"/>
<organism evidence="2 3">
    <name type="scientific">Urochloa decumbens</name>
    <dbReference type="NCBI Taxonomy" id="240449"/>
    <lineage>
        <taxon>Eukaryota</taxon>
        <taxon>Viridiplantae</taxon>
        <taxon>Streptophyta</taxon>
        <taxon>Embryophyta</taxon>
        <taxon>Tracheophyta</taxon>
        <taxon>Spermatophyta</taxon>
        <taxon>Magnoliopsida</taxon>
        <taxon>Liliopsida</taxon>
        <taxon>Poales</taxon>
        <taxon>Poaceae</taxon>
        <taxon>PACMAD clade</taxon>
        <taxon>Panicoideae</taxon>
        <taxon>Panicodae</taxon>
        <taxon>Paniceae</taxon>
        <taxon>Melinidinae</taxon>
        <taxon>Urochloa</taxon>
    </lineage>
</organism>
<protein>
    <submittedName>
        <fullName evidence="2">Uncharacterized protein</fullName>
    </submittedName>
</protein>
<reference evidence="3" key="1">
    <citation type="submission" date="2024-06" db="EMBL/GenBank/DDBJ databases">
        <authorList>
            <person name="Ryan C."/>
        </authorList>
    </citation>
    <scope>NUCLEOTIDE SEQUENCE [LARGE SCALE GENOMIC DNA]</scope>
</reference>